<keyword evidence="3" id="KW-1185">Reference proteome</keyword>
<dbReference type="Proteomes" id="UP000807342">
    <property type="component" value="Unassembled WGS sequence"/>
</dbReference>
<feature type="compositionally biased region" description="Low complexity" evidence="1">
    <location>
        <begin position="142"/>
        <end position="168"/>
    </location>
</feature>
<dbReference type="PANTHER" id="PTHR34883">
    <property type="entry name" value="SERINE-RICH PROTEIN, PUTATIVE-RELATED-RELATED"/>
    <property type="match status" value="1"/>
</dbReference>
<name>A0A9P5XIH2_9AGAR</name>
<protein>
    <recommendedName>
        <fullName evidence="4">Phytocyanin domain-containing protein</fullName>
    </recommendedName>
</protein>
<evidence type="ECO:0000313" key="2">
    <source>
        <dbReference type="EMBL" id="KAF9451534.1"/>
    </source>
</evidence>
<dbReference type="SUPFAM" id="SSF49503">
    <property type="entry name" value="Cupredoxins"/>
    <property type="match status" value="1"/>
</dbReference>
<reference evidence="2" key="1">
    <citation type="submission" date="2020-11" db="EMBL/GenBank/DDBJ databases">
        <authorList>
            <consortium name="DOE Joint Genome Institute"/>
            <person name="Ahrendt S."/>
            <person name="Riley R."/>
            <person name="Andreopoulos W."/>
            <person name="Labutti K."/>
            <person name="Pangilinan J."/>
            <person name="Ruiz-Duenas F.J."/>
            <person name="Barrasa J.M."/>
            <person name="Sanchez-Garcia M."/>
            <person name="Camarero S."/>
            <person name="Miyauchi S."/>
            <person name="Serrano A."/>
            <person name="Linde D."/>
            <person name="Babiker R."/>
            <person name="Drula E."/>
            <person name="Ayuso-Fernandez I."/>
            <person name="Pacheco R."/>
            <person name="Padilla G."/>
            <person name="Ferreira P."/>
            <person name="Barriuso J."/>
            <person name="Kellner H."/>
            <person name="Castanera R."/>
            <person name="Alfaro M."/>
            <person name="Ramirez L."/>
            <person name="Pisabarro A.G."/>
            <person name="Kuo A."/>
            <person name="Tritt A."/>
            <person name="Lipzen A."/>
            <person name="He G."/>
            <person name="Yan M."/>
            <person name="Ng V."/>
            <person name="Cullen D."/>
            <person name="Martin F."/>
            <person name="Rosso M.-N."/>
            <person name="Henrissat B."/>
            <person name="Hibbett D."/>
            <person name="Martinez A.T."/>
            <person name="Grigoriev I.V."/>
        </authorList>
    </citation>
    <scope>NUCLEOTIDE SEQUENCE</scope>
    <source>
        <strain evidence="2">MF-IS2</strain>
    </source>
</reference>
<sequence>AFLNVAFAKVVVVTVGGNTTTNPRAVFDPPTVTARQGDVVYFNFTQGNHTVIQSVFAAPCMPAHDFNATFNGFDSGFRAAGNSQVVTNLQVPITDNSTIWYFDWNTCGAGGVGGVNVNDSSLETYDGFVRNALRLNGSEVDSTSTSSVASRTATASSAASTSSRPNSATRAVTRGTLGALPLLFGALALLF</sequence>
<evidence type="ECO:0008006" key="4">
    <source>
        <dbReference type="Google" id="ProtNLM"/>
    </source>
</evidence>
<organism evidence="2 3">
    <name type="scientific">Macrolepiota fuliginosa MF-IS2</name>
    <dbReference type="NCBI Taxonomy" id="1400762"/>
    <lineage>
        <taxon>Eukaryota</taxon>
        <taxon>Fungi</taxon>
        <taxon>Dikarya</taxon>
        <taxon>Basidiomycota</taxon>
        <taxon>Agaricomycotina</taxon>
        <taxon>Agaricomycetes</taxon>
        <taxon>Agaricomycetidae</taxon>
        <taxon>Agaricales</taxon>
        <taxon>Agaricineae</taxon>
        <taxon>Agaricaceae</taxon>
        <taxon>Macrolepiota</taxon>
    </lineage>
</organism>
<dbReference type="PANTHER" id="PTHR34883:SF15">
    <property type="entry name" value="EXTRACELLULAR SERINE-RICH PROTEIN"/>
    <property type="match status" value="1"/>
</dbReference>
<evidence type="ECO:0000313" key="3">
    <source>
        <dbReference type="Proteomes" id="UP000807342"/>
    </source>
</evidence>
<accession>A0A9P5XIH2</accession>
<gene>
    <name evidence="2" type="ORF">P691DRAFT_663136</name>
</gene>
<dbReference type="InterPro" id="IPR052953">
    <property type="entry name" value="Ser-rich/MCO-related"/>
</dbReference>
<evidence type="ECO:0000256" key="1">
    <source>
        <dbReference type="SAM" id="MobiDB-lite"/>
    </source>
</evidence>
<dbReference type="Gene3D" id="2.60.40.420">
    <property type="entry name" value="Cupredoxins - blue copper proteins"/>
    <property type="match status" value="1"/>
</dbReference>
<comment type="caution">
    <text evidence="2">The sequence shown here is derived from an EMBL/GenBank/DDBJ whole genome shotgun (WGS) entry which is preliminary data.</text>
</comment>
<feature type="region of interest" description="Disordered" evidence="1">
    <location>
        <begin position="140"/>
        <end position="168"/>
    </location>
</feature>
<proteinExistence type="predicted"/>
<feature type="non-terminal residue" evidence="2">
    <location>
        <position position="1"/>
    </location>
</feature>
<dbReference type="InterPro" id="IPR008972">
    <property type="entry name" value="Cupredoxin"/>
</dbReference>
<dbReference type="AlphaFoldDB" id="A0A9P5XIH2"/>
<dbReference type="EMBL" id="MU151084">
    <property type="protein sequence ID" value="KAF9451534.1"/>
    <property type="molecule type" value="Genomic_DNA"/>
</dbReference>
<dbReference type="OrthoDB" id="2331100at2759"/>